<dbReference type="FunFam" id="3.90.550.10:FF:000122">
    <property type="entry name" value="Dolichol-phosphate mannosyltransferase subunit 1"/>
    <property type="match status" value="1"/>
</dbReference>
<protein>
    <submittedName>
        <fullName evidence="6">Dolichol-phosphate mannosyltransferase</fullName>
    </submittedName>
</protein>
<dbReference type="Pfam" id="PF00535">
    <property type="entry name" value="Glycos_transf_2"/>
    <property type="match status" value="1"/>
</dbReference>
<proteinExistence type="inferred from homology"/>
<dbReference type="InterPro" id="IPR001173">
    <property type="entry name" value="Glyco_trans_2-like"/>
</dbReference>
<feature type="region of interest" description="Disordered" evidence="4">
    <location>
        <begin position="1"/>
        <end position="26"/>
    </location>
</feature>
<name>A0A2T0R2I2_9ACTN</name>
<keyword evidence="3 6" id="KW-0808">Transferase</keyword>
<reference evidence="6 7" key="1">
    <citation type="submission" date="2018-03" db="EMBL/GenBank/DDBJ databases">
        <title>Genomic Encyclopedia of Archaeal and Bacterial Type Strains, Phase II (KMG-II): from individual species to whole genera.</title>
        <authorList>
            <person name="Goeker M."/>
        </authorList>
    </citation>
    <scope>NUCLEOTIDE SEQUENCE [LARGE SCALE GENOMIC DNA]</scope>
    <source>
        <strain evidence="6 7">DSM 19711</strain>
    </source>
</reference>
<dbReference type="PANTHER" id="PTHR43398">
    <property type="entry name" value="DOLICHOL-PHOSPHATE MANNOSYLTRANSFERASE SUBUNIT 1"/>
    <property type="match status" value="1"/>
</dbReference>
<dbReference type="InterPro" id="IPR029044">
    <property type="entry name" value="Nucleotide-diphossugar_trans"/>
</dbReference>
<evidence type="ECO:0000313" key="6">
    <source>
        <dbReference type="EMBL" id="PRY13981.1"/>
    </source>
</evidence>
<dbReference type="PANTHER" id="PTHR43398:SF1">
    <property type="entry name" value="DOLICHOL-PHOSPHATE MANNOSYLTRANSFERASE SUBUNIT 1"/>
    <property type="match status" value="1"/>
</dbReference>
<evidence type="ECO:0000256" key="2">
    <source>
        <dbReference type="ARBA" id="ARBA00022676"/>
    </source>
</evidence>
<feature type="compositionally biased region" description="Polar residues" evidence="4">
    <location>
        <begin position="1"/>
        <end position="12"/>
    </location>
</feature>
<comment type="caution">
    <text evidence="6">The sequence shown here is derived from an EMBL/GenBank/DDBJ whole genome shotgun (WGS) entry which is preliminary data.</text>
</comment>
<dbReference type="Proteomes" id="UP000238083">
    <property type="component" value="Unassembled WGS sequence"/>
</dbReference>
<dbReference type="InterPro" id="IPR039528">
    <property type="entry name" value="DPM1-like"/>
</dbReference>
<dbReference type="CDD" id="cd06442">
    <property type="entry name" value="DPM1_like"/>
    <property type="match status" value="1"/>
</dbReference>
<evidence type="ECO:0000313" key="7">
    <source>
        <dbReference type="Proteomes" id="UP000238083"/>
    </source>
</evidence>
<keyword evidence="2 6" id="KW-0328">Glycosyltransferase</keyword>
<dbReference type="GO" id="GO:0004582">
    <property type="term" value="F:dolichyl-phosphate beta-D-mannosyltransferase activity"/>
    <property type="evidence" value="ECO:0007669"/>
    <property type="project" value="InterPro"/>
</dbReference>
<dbReference type="SUPFAM" id="SSF53448">
    <property type="entry name" value="Nucleotide-diphospho-sugar transferases"/>
    <property type="match status" value="1"/>
</dbReference>
<gene>
    <name evidence="6" type="ORF">CLV37_107100</name>
</gene>
<comment type="similarity">
    <text evidence="1">Belongs to the glycosyltransferase 2 family.</text>
</comment>
<evidence type="ECO:0000256" key="1">
    <source>
        <dbReference type="ARBA" id="ARBA00006739"/>
    </source>
</evidence>
<evidence type="ECO:0000256" key="4">
    <source>
        <dbReference type="SAM" id="MobiDB-lite"/>
    </source>
</evidence>
<dbReference type="GO" id="GO:0009247">
    <property type="term" value="P:glycolipid biosynthetic process"/>
    <property type="evidence" value="ECO:0007669"/>
    <property type="project" value="TreeGrafter"/>
</dbReference>
<evidence type="ECO:0000256" key="3">
    <source>
        <dbReference type="ARBA" id="ARBA00022679"/>
    </source>
</evidence>
<evidence type="ECO:0000259" key="5">
    <source>
        <dbReference type="Pfam" id="PF00535"/>
    </source>
</evidence>
<sequence length="294" mass="31337">MAGSNGATSTRSPPDPLPPAGPTGAIAARNRCSVGRPVRPEHPSEFPLPEALRCVVVLPTYDEAENIAGMLDRVLASPVVPDVLVVDDSSPDGTGALVEQVAARYPSGRVRLLTRTTKDGLGAAYRAGFAHVLATGDHDVVVQMDADGSHPVEALTRMLAQIDHGADLVLGARYVRGGALDEAWPWYRKALSRGANVYARVLLGAPVADLTGGFKAWRADLLRSLDLSQLTAAGYAFQIQTTLAALQRGATVREVPILFTERTHGTSKMSGDIIREAMVSVVRMRRYGPTGRRP</sequence>
<organism evidence="6 7">
    <name type="scientific">Kineococcus rhizosphaerae</name>
    <dbReference type="NCBI Taxonomy" id="559628"/>
    <lineage>
        <taxon>Bacteria</taxon>
        <taxon>Bacillati</taxon>
        <taxon>Actinomycetota</taxon>
        <taxon>Actinomycetes</taxon>
        <taxon>Kineosporiales</taxon>
        <taxon>Kineosporiaceae</taxon>
        <taxon>Kineococcus</taxon>
    </lineage>
</organism>
<dbReference type="GO" id="GO:0016020">
    <property type="term" value="C:membrane"/>
    <property type="evidence" value="ECO:0007669"/>
    <property type="project" value="GOC"/>
</dbReference>
<keyword evidence="7" id="KW-1185">Reference proteome</keyword>
<accession>A0A2T0R2I2</accession>
<feature type="domain" description="Glycosyltransferase 2-like" evidence="5">
    <location>
        <begin position="56"/>
        <end position="223"/>
    </location>
</feature>
<dbReference type="EMBL" id="PVZF01000007">
    <property type="protein sequence ID" value="PRY13981.1"/>
    <property type="molecule type" value="Genomic_DNA"/>
</dbReference>
<dbReference type="Gene3D" id="3.90.550.10">
    <property type="entry name" value="Spore Coat Polysaccharide Biosynthesis Protein SpsA, Chain A"/>
    <property type="match status" value="1"/>
</dbReference>
<dbReference type="AlphaFoldDB" id="A0A2T0R2I2"/>